<protein>
    <submittedName>
        <fullName evidence="3">AMP-dependent synthetase</fullName>
    </submittedName>
</protein>
<dbReference type="GO" id="GO:0005737">
    <property type="term" value="C:cytoplasm"/>
    <property type="evidence" value="ECO:0007669"/>
    <property type="project" value="TreeGrafter"/>
</dbReference>
<reference evidence="3" key="1">
    <citation type="submission" date="2021-01" db="EMBL/GenBank/DDBJ databases">
        <title>Whole genome shotgun sequence of Virgisporangium aurantiacum NBRC 16421.</title>
        <authorList>
            <person name="Komaki H."/>
            <person name="Tamura T."/>
        </authorList>
    </citation>
    <scope>NUCLEOTIDE SEQUENCE</scope>
    <source>
        <strain evidence="3">NBRC 16421</strain>
    </source>
</reference>
<feature type="domain" description="AMP-binding enzyme C-terminal" evidence="2">
    <location>
        <begin position="417"/>
        <end position="489"/>
    </location>
</feature>
<dbReference type="InterPro" id="IPR042099">
    <property type="entry name" value="ANL_N_sf"/>
</dbReference>
<dbReference type="PANTHER" id="PTHR45527">
    <property type="entry name" value="NONRIBOSOMAL PEPTIDE SYNTHETASE"/>
    <property type="match status" value="1"/>
</dbReference>
<keyword evidence="4" id="KW-1185">Reference proteome</keyword>
<feature type="domain" description="AMP-dependent synthetase/ligase" evidence="1">
    <location>
        <begin position="9"/>
        <end position="352"/>
    </location>
</feature>
<evidence type="ECO:0000259" key="2">
    <source>
        <dbReference type="Pfam" id="PF13193"/>
    </source>
</evidence>
<comment type="caution">
    <text evidence="3">The sequence shown here is derived from an EMBL/GenBank/DDBJ whole genome shotgun (WGS) entry which is preliminary data.</text>
</comment>
<dbReference type="InterPro" id="IPR020845">
    <property type="entry name" value="AMP-binding_CS"/>
</dbReference>
<dbReference type="Proteomes" id="UP000612585">
    <property type="component" value="Unassembled WGS sequence"/>
</dbReference>
<evidence type="ECO:0000313" key="3">
    <source>
        <dbReference type="EMBL" id="GIJ62139.1"/>
    </source>
</evidence>
<dbReference type="Gene3D" id="3.30.300.30">
    <property type="match status" value="1"/>
</dbReference>
<dbReference type="GO" id="GO:0044550">
    <property type="term" value="P:secondary metabolite biosynthetic process"/>
    <property type="evidence" value="ECO:0007669"/>
    <property type="project" value="TreeGrafter"/>
</dbReference>
<accession>A0A8J4E5I5</accession>
<organism evidence="3 4">
    <name type="scientific">Virgisporangium aurantiacum</name>
    <dbReference type="NCBI Taxonomy" id="175570"/>
    <lineage>
        <taxon>Bacteria</taxon>
        <taxon>Bacillati</taxon>
        <taxon>Actinomycetota</taxon>
        <taxon>Actinomycetes</taxon>
        <taxon>Micromonosporales</taxon>
        <taxon>Micromonosporaceae</taxon>
        <taxon>Virgisporangium</taxon>
    </lineage>
</organism>
<dbReference type="InterPro" id="IPR000873">
    <property type="entry name" value="AMP-dep_synth/lig_dom"/>
</dbReference>
<gene>
    <name evidence="3" type="primary">fadD_5</name>
    <name evidence="3" type="ORF">Vau01_096550</name>
</gene>
<dbReference type="RefSeq" id="WP_204007592.1">
    <property type="nucleotide sequence ID" value="NZ_BOPG01000075.1"/>
</dbReference>
<evidence type="ECO:0000313" key="4">
    <source>
        <dbReference type="Proteomes" id="UP000612585"/>
    </source>
</evidence>
<dbReference type="EMBL" id="BOPG01000075">
    <property type="protein sequence ID" value="GIJ62139.1"/>
    <property type="molecule type" value="Genomic_DNA"/>
</dbReference>
<name>A0A8J4E5I5_9ACTN</name>
<evidence type="ECO:0000259" key="1">
    <source>
        <dbReference type="Pfam" id="PF00501"/>
    </source>
</evidence>
<dbReference type="InterPro" id="IPR045851">
    <property type="entry name" value="AMP-bd_C_sf"/>
</dbReference>
<sequence length="515" mass="54669">MYTVADILAASAARTPARTAVIDGHTRISYGELNERARRCASLLARRVDPGDRVAILLPRGVDALAVYFGAHLAGAVPVFVHDQLRPRQVAHIVAHAGARLVCTSTRHHKLLRDIDLPDAAIVNISTLRESPLLTAVPRIGRDLAGLIYTSGSTGTAKGVAVTHDNLLAGAGIVAVYLHLESRDCTMAILPWSFDYGLNQVLATFAAGGSVVIQRSTFGPDICRTLAAADVTGLAGVPSLWVALTGSGSPFRQSRLPALRYITNSGGPLAPATIDKIRTAQPHLDIYLMYGLTEAFRSTYLDPAQVADRPTSIGKAIPNTEVLVIDDDGRPCPPGAVGELVHRGPTVAFGYWHDPDATAAVFGPHPHQPAGFRDVGPAETVVYSGDYVKADTDGYLYYVGRRDELFKSRGIRVTTSEIEAEVRASGMVTEAVVAVTTGGPDPHLVAAVLLSGGATLGDLRAYCRDELAPHMQPHEIVARDTMPTTSTGKTDRSAVRAHLTTQIATQLTTAATVQP</sequence>
<dbReference type="Gene3D" id="3.40.50.12780">
    <property type="entry name" value="N-terminal domain of ligase-like"/>
    <property type="match status" value="1"/>
</dbReference>
<dbReference type="GO" id="GO:0043041">
    <property type="term" value="P:amino acid activation for nonribosomal peptide biosynthetic process"/>
    <property type="evidence" value="ECO:0007669"/>
    <property type="project" value="TreeGrafter"/>
</dbReference>
<dbReference type="GO" id="GO:0031177">
    <property type="term" value="F:phosphopantetheine binding"/>
    <property type="evidence" value="ECO:0007669"/>
    <property type="project" value="TreeGrafter"/>
</dbReference>
<dbReference type="AlphaFoldDB" id="A0A8J4E5I5"/>
<dbReference type="Pfam" id="PF00501">
    <property type="entry name" value="AMP-binding"/>
    <property type="match status" value="1"/>
</dbReference>
<dbReference type="Pfam" id="PF13193">
    <property type="entry name" value="AMP-binding_C"/>
    <property type="match status" value="1"/>
</dbReference>
<proteinExistence type="predicted"/>
<dbReference type="SUPFAM" id="SSF56801">
    <property type="entry name" value="Acetyl-CoA synthetase-like"/>
    <property type="match status" value="1"/>
</dbReference>
<dbReference type="PANTHER" id="PTHR45527:SF1">
    <property type="entry name" value="FATTY ACID SYNTHASE"/>
    <property type="match status" value="1"/>
</dbReference>
<dbReference type="InterPro" id="IPR025110">
    <property type="entry name" value="AMP-bd_C"/>
</dbReference>
<dbReference type="PROSITE" id="PS00455">
    <property type="entry name" value="AMP_BINDING"/>
    <property type="match status" value="1"/>
</dbReference>